<proteinExistence type="predicted"/>
<dbReference type="RefSeq" id="XP_013347137.1">
    <property type="nucleotide sequence ID" value="XM_013491683.1"/>
</dbReference>
<dbReference type="OrthoDB" id="3836858at2759"/>
<dbReference type="HOGENOM" id="CLU_1554958_0_0_1"/>
<keyword evidence="2" id="KW-1185">Reference proteome</keyword>
<reference evidence="1 2" key="1">
    <citation type="journal article" date="2014" name="BMC Genomics">
        <title>Genome sequencing of four Aureobasidium pullulans varieties: biotechnological potential, stress tolerance, and description of new species.</title>
        <authorList>
            <person name="Gostin Ar C."/>
            <person name="Ohm R.A."/>
            <person name="Kogej T."/>
            <person name="Sonjak S."/>
            <person name="Turk M."/>
            <person name="Zajc J."/>
            <person name="Zalar P."/>
            <person name="Grube M."/>
            <person name="Sun H."/>
            <person name="Han J."/>
            <person name="Sharma A."/>
            <person name="Chiniquy J."/>
            <person name="Ngan C.Y."/>
            <person name="Lipzen A."/>
            <person name="Barry K."/>
            <person name="Grigoriev I.V."/>
            <person name="Gunde-Cimerman N."/>
        </authorList>
    </citation>
    <scope>NUCLEOTIDE SEQUENCE [LARGE SCALE GENOMIC DNA]</scope>
    <source>
        <strain evidence="1 2">EXF-2481</strain>
    </source>
</reference>
<gene>
    <name evidence="1" type="ORF">AUEXF2481DRAFT_1563</name>
</gene>
<dbReference type="AlphaFoldDB" id="A0A074YM11"/>
<dbReference type="EMBL" id="KL584751">
    <property type="protein sequence ID" value="KEQ98725.1"/>
    <property type="molecule type" value="Genomic_DNA"/>
</dbReference>
<dbReference type="InParanoid" id="A0A074YM11"/>
<protein>
    <submittedName>
        <fullName evidence="1">Uncharacterized protein</fullName>
    </submittedName>
</protein>
<organism evidence="1 2">
    <name type="scientific">Aureobasidium subglaciale (strain EXF-2481)</name>
    <name type="common">Aureobasidium pullulans var. subglaciale</name>
    <dbReference type="NCBI Taxonomy" id="1043005"/>
    <lineage>
        <taxon>Eukaryota</taxon>
        <taxon>Fungi</taxon>
        <taxon>Dikarya</taxon>
        <taxon>Ascomycota</taxon>
        <taxon>Pezizomycotina</taxon>
        <taxon>Dothideomycetes</taxon>
        <taxon>Dothideomycetidae</taxon>
        <taxon>Dothideales</taxon>
        <taxon>Saccotheciaceae</taxon>
        <taxon>Aureobasidium</taxon>
    </lineage>
</organism>
<accession>A0A074YM11</accession>
<name>A0A074YM11_AURSE</name>
<sequence length="172" mass="20838">MSQTEPRWIFCSGNEHVNAEDLHLNHAVATNHSLIIPLRFRFVKQDPIFNEVTRKHPVFQDVIWLPSDHRDLSEKIQSNLHYRLNKKQPKRRHWYFPWCRQQELDIGFRLFITYEAGCEEVINENEVNKANWPDILTLLRCQRPHQAVFHVDWWFKGEKMTREVEYLGDEKM</sequence>
<dbReference type="Proteomes" id="UP000030641">
    <property type="component" value="Unassembled WGS sequence"/>
</dbReference>
<evidence type="ECO:0000313" key="2">
    <source>
        <dbReference type="Proteomes" id="UP000030641"/>
    </source>
</evidence>
<dbReference type="GeneID" id="25362175"/>
<evidence type="ECO:0000313" key="1">
    <source>
        <dbReference type="EMBL" id="KEQ98725.1"/>
    </source>
</evidence>